<evidence type="ECO:0000313" key="2">
    <source>
        <dbReference type="Proteomes" id="UP001383192"/>
    </source>
</evidence>
<proteinExistence type="predicted"/>
<dbReference type="EMBL" id="JAYKXP010000099">
    <property type="protein sequence ID" value="KAK7026864.1"/>
    <property type="molecule type" value="Genomic_DNA"/>
</dbReference>
<keyword evidence="2" id="KW-1185">Reference proteome</keyword>
<dbReference type="AlphaFoldDB" id="A0AAW0BKE9"/>
<comment type="caution">
    <text evidence="1">The sequence shown here is derived from an EMBL/GenBank/DDBJ whole genome shotgun (WGS) entry which is preliminary data.</text>
</comment>
<name>A0AAW0BKE9_9AGAR</name>
<protein>
    <submittedName>
        <fullName evidence="1">Uncharacterized protein</fullName>
    </submittedName>
</protein>
<organism evidence="1 2">
    <name type="scientific">Paramarasmius palmivorus</name>
    <dbReference type="NCBI Taxonomy" id="297713"/>
    <lineage>
        <taxon>Eukaryota</taxon>
        <taxon>Fungi</taxon>
        <taxon>Dikarya</taxon>
        <taxon>Basidiomycota</taxon>
        <taxon>Agaricomycotina</taxon>
        <taxon>Agaricomycetes</taxon>
        <taxon>Agaricomycetidae</taxon>
        <taxon>Agaricales</taxon>
        <taxon>Marasmiineae</taxon>
        <taxon>Marasmiaceae</taxon>
        <taxon>Paramarasmius</taxon>
    </lineage>
</organism>
<reference evidence="1 2" key="1">
    <citation type="submission" date="2024-01" db="EMBL/GenBank/DDBJ databases">
        <title>A draft genome for a cacao thread blight-causing isolate of Paramarasmius palmivorus.</title>
        <authorList>
            <person name="Baruah I.K."/>
            <person name="Bukari Y."/>
            <person name="Amoako-Attah I."/>
            <person name="Meinhardt L.W."/>
            <person name="Bailey B.A."/>
            <person name="Cohen S.P."/>
        </authorList>
    </citation>
    <scope>NUCLEOTIDE SEQUENCE [LARGE SCALE GENOMIC DNA]</scope>
    <source>
        <strain evidence="1 2">GH-12</strain>
    </source>
</reference>
<evidence type="ECO:0000313" key="1">
    <source>
        <dbReference type="EMBL" id="KAK7026864.1"/>
    </source>
</evidence>
<accession>A0AAW0BKE9</accession>
<gene>
    <name evidence="1" type="ORF">VNI00_015406</name>
</gene>
<dbReference type="Proteomes" id="UP001383192">
    <property type="component" value="Unassembled WGS sequence"/>
</dbReference>
<sequence length="324" mass="36108">MAFYASSNFTINGAQLANVERDQHIVTVHGNLVQCTHQKVPASTIWDEYIRVPTGRVFIKKTIGSTNVKRRDKQHRVWQDVDARRTINIARIQGEDKEAEFLYLTYSGGDAFKAFKCDFEEFSQASGCVGVPALIFYDALVPVAHIFERNDFSPILHVYFNHQSGAAGIPQGSTFGELWVEPISGVLQTGPYVEDSSNRHFVASGFGADSVIGDGSMPLLSLEKFGSSITVFEYLSRTLSAQAIIRGIRRSYRFHREVVTEEEAIDMLSSLPGTVYNRTSRNIVMRYPHNQGAWCFGLWKAGDGMDTSPEIMEDGLVRSVSVCS</sequence>